<dbReference type="AlphaFoldDB" id="A0A521AKG8"/>
<sequence>MKQLLLGLFILFGISECLIAQGFNSTNGRNHPELNWQVAETAHFKIMYPQRIAGIEDEAAAIAEESYRVLSENLDVEFNYKIRVYLSDEDEVNNGFAVPFRRAYTDIWVNLNDYSEIWTGSEKWLRKVLAHELAHIFHFEAVKGNAGLLQNVFATPRTRFWSEGLAQYQTEYWDSQRGDRWLRKAVFDDNLNYNSGQALDDGRLVYALGNSQLRYFTEKYGDSTLVNMLKYRDTSLGFIKYHDFYEAFDKAVDGGYSAFFDDWRKHTNVYYNTLASRMERVDSLDGKSFGFPATFLFDAAVSPNDSLVAVLGYPSMTRPVKRLYVITTDSSHKTKQVGEGRINEDLAWSTDGQQLVYSRLVRGEHSSLVNDVFVYDLNNGEEHQITYSRRAKFPVFGPDDDQLSYIVNENGTGNLFTHDLNTGQTQRITNYQGDIQLLWPQWLPKQNSWVFHRFGEAGNRNLVLLNRESGKETILDDGELDNRKVVVNPSGDKLAYVSLRDDVPNVFIYDFETDQETRFTNVFTGAEVFGWVSEFDTMATEHLLVGASESRTKDQLYFVEADRETPEVSNDYVPAEYASWKQKTPPVLFPDSIAPAPQLISDRYEYASFQNITHVTSFALPYYSAEDDWGIFATSNWTEPLGKHTFAGGGWLSIPEPAKNSYGAFSYINNQWYPSISLNVYQMPENGQFYGDRYLFEEYTGVDVTARWPLDTFSGSYQRSTLGLKLRYYHTDPFERSKFLQMSNIEAPQSATIADLELAFEVKKQRPWSRNVIHPLDGSGLRFSLSAANESVASDLSFLKADLNAYTMFPALGLHRVFIQTRLQTQFGNPLPQNYIGFSRYDNITLNLLEQVPLRFFGDNERVRGYRDFVAGDQVAFASMEYRVPFLPSLQTEILGLLKLGSTYATLFTDAGMVFEGQAESGESGTISRWGAGGEVKNLVSLFGIEFVHSLGIAKPANQLFDNQPFEVYYRIKTVVPF</sequence>
<dbReference type="PANTHER" id="PTHR36842">
    <property type="entry name" value="PROTEIN TOLB HOMOLOG"/>
    <property type="match status" value="1"/>
</dbReference>
<accession>A0A521AKG8</accession>
<keyword evidence="5" id="KW-1185">Reference proteome</keyword>
<feature type="domain" description="Bacterial surface antigen (D15)" evidence="3">
    <location>
        <begin position="662"/>
        <end position="960"/>
    </location>
</feature>
<dbReference type="EMBL" id="FXTP01000001">
    <property type="protein sequence ID" value="SMO35319.1"/>
    <property type="molecule type" value="Genomic_DNA"/>
</dbReference>
<evidence type="ECO:0000259" key="3">
    <source>
        <dbReference type="Pfam" id="PF01103"/>
    </source>
</evidence>
<comment type="subcellular location">
    <subcellularLocation>
        <location evidence="1">Membrane</location>
    </subcellularLocation>
</comment>
<dbReference type="PANTHER" id="PTHR36842:SF1">
    <property type="entry name" value="PROTEIN TOLB"/>
    <property type="match status" value="1"/>
</dbReference>
<gene>
    <name evidence="4" type="ORF">SAMN06265219_101208</name>
</gene>
<proteinExistence type="predicted"/>
<reference evidence="4 5" key="1">
    <citation type="submission" date="2017-05" db="EMBL/GenBank/DDBJ databases">
        <authorList>
            <person name="Varghese N."/>
            <person name="Submissions S."/>
        </authorList>
    </citation>
    <scope>NUCLEOTIDE SEQUENCE [LARGE SCALE GENOMIC DNA]</scope>
    <source>
        <strain evidence="4 5">DSM 21985</strain>
    </source>
</reference>
<evidence type="ECO:0000256" key="1">
    <source>
        <dbReference type="ARBA" id="ARBA00004370"/>
    </source>
</evidence>
<dbReference type="OrthoDB" id="9799878at2"/>
<evidence type="ECO:0000313" key="5">
    <source>
        <dbReference type="Proteomes" id="UP000317557"/>
    </source>
</evidence>
<dbReference type="Gene3D" id="2.120.10.30">
    <property type="entry name" value="TolB, C-terminal domain"/>
    <property type="match status" value="2"/>
</dbReference>
<dbReference type="Proteomes" id="UP000317557">
    <property type="component" value="Unassembled WGS sequence"/>
</dbReference>
<dbReference type="Pfam" id="PF01103">
    <property type="entry name" value="Omp85"/>
    <property type="match status" value="1"/>
</dbReference>
<dbReference type="Gene3D" id="2.40.160.50">
    <property type="entry name" value="membrane protein fhac: a member of the omp85/tpsb transporter family"/>
    <property type="match status" value="1"/>
</dbReference>
<organism evidence="4 5">
    <name type="scientific">Gracilimonas mengyeensis</name>
    <dbReference type="NCBI Taxonomy" id="1302730"/>
    <lineage>
        <taxon>Bacteria</taxon>
        <taxon>Pseudomonadati</taxon>
        <taxon>Balneolota</taxon>
        <taxon>Balneolia</taxon>
        <taxon>Balneolales</taxon>
        <taxon>Balneolaceae</taxon>
        <taxon>Gracilimonas</taxon>
    </lineage>
</organism>
<evidence type="ECO:0000313" key="4">
    <source>
        <dbReference type="EMBL" id="SMO35319.1"/>
    </source>
</evidence>
<protein>
    <submittedName>
        <fullName evidence="4">Surface antigen</fullName>
    </submittedName>
</protein>
<dbReference type="RefSeq" id="WP_142452728.1">
    <property type="nucleotide sequence ID" value="NZ_FXTP01000001.1"/>
</dbReference>
<dbReference type="InterPro" id="IPR011042">
    <property type="entry name" value="6-blade_b-propeller_TolB-like"/>
</dbReference>
<dbReference type="SUPFAM" id="SSF69304">
    <property type="entry name" value="Tricorn protease N-terminal domain"/>
    <property type="match status" value="1"/>
</dbReference>
<name>A0A521AKG8_9BACT</name>
<keyword evidence="2" id="KW-0472">Membrane</keyword>
<evidence type="ECO:0000256" key="2">
    <source>
        <dbReference type="ARBA" id="ARBA00023136"/>
    </source>
</evidence>
<dbReference type="InterPro" id="IPR000184">
    <property type="entry name" value="Bac_surfAg_D15"/>
</dbReference>